<evidence type="ECO:0000313" key="2">
    <source>
        <dbReference type="EMBL" id="KAL2526537.1"/>
    </source>
</evidence>
<gene>
    <name evidence="2" type="ORF">Adt_11591</name>
</gene>
<reference evidence="3" key="1">
    <citation type="submission" date="2024-07" db="EMBL/GenBank/DDBJ databases">
        <title>Two chromosome-level genome assemblies of Korean endemic species Abeliophyllum distichum and Forsythia ovata (Oleaceae).</title>
        <authorList>
            <person name="Jang H."/>
        </authorList>
    </citation>
    <scope>NUCLEOTIDE SEQUENCE [LARGE SCALE GENOMIC DNA]</scope>
</reference>
<dbReference type="InterPro" id="IPR026960">
    <property type="entry name" value="RVT-Znf"/>
</dbReference>
<dbReference type="EMBL" id="JBFOLK010000003">
    <property type="protein sequence ID" value="KAL2526537.1"/>
    <property type="molecule type" value="Genomic_DNA"/>
</dbReference>
<dbReference type="AlphaFoldDB" id="A0ABD1UNP3"/>
<feature type="domain" description="Reverse transcriptase zinc-binding" evidence="1">
    <location>
        <begin position="1"/>
        <end position="48"/>
    </location>
</feature>
<organism evidence="2 3">
    <name type="scientific">Abeliophyllum distichum</name>
    <dbReference type="NCBI Taxonomy" id="126358"/>
    <lineage>
        <taxon>Eukaryota</taxon>
        <taxon>Viridiplantae</taxon>
        <taxon>Streptophyta</taxon>
        <taxon>Embryophyta</taxon>
        <taxon>Tracheophyta</taxon>
        <taxon>Spermatophyta</taxon>
        <taxon>Magnoliopsida</taxon>
        <taxon>eudicotyledons</taxon>
        <taxon>Gunneridae</taxon>
        <taxon>Pentapetalae</taxon>
        <taxon>asterids</taxon>
        <taxon>lamiids</taxon>
        <taxon>Lamiales</taxon>
        <taxon>Oleaceae</taxon>
        <taxon>Forsythieae</taxon>
        <taxon>Abeliophyllum</taxon>
    </lineage>
</organism>
<protein>
    <recommendedName>
        <fullName evidence="1">Reverse transcriptase zinc-binding domain-containing protein</fullName>
    </recommendedName>
</protein>
<dbReference type="Proteomes" id="UP001604336">
    <property type="component" value="Unassembled WGS sequence"/>
</dbReference>
<sequence>MWLTVNEKLLTRDRILNVDIDRGCIFYQQSEELAAHLFFQCRFSSIVWTNIRSWLGIHRSISTIASSFKWIKKEGRVRVGKAKRRGLHWPPSLPLMDRKE</sequence>
<name>A0ABD1UNP3_9LAMI</name>
<comment type="caution">
    <text evidence="2">The sequence shown here is derived from an EMBL/GenBank/DDBJ whole genome shotgun (WGS) entry which is preliminary data.</text>
</comment>
<evidence type="ECO:0000313" key="3">
    <source>
        <dbReference type="Proteomes" id="UP001604336"/>
    </source>
</evidence>
<keyword evidence="3" id="KW-1185">Reference proteome</keyword>
<dbReference type="Pfam" id="PF13966">
    <property type="entry name" value="zf-RVT"/>
    <property type="match status" value="1"/>
</dbReference>
<proteinExistence type="predicted"/>
<accession>A0ABD1UNP3</accession>
<evidence type="ECO:0000259" key="1">
    <source>
        <dbReference type="Pfam" id="PF13966"/>
    </source>
</evidence>